<feature type="compositionally biased region" description="Acidic residues" evidence="1">
    <location>
        <begin position="573"/>
        <end position="606"/>
    </location>
</feature>
<feature type="compositionally biased region" description="Acidic residues" evidence="1">
    <location>
        <begin position="614"/>
        <end position="638"/>
    </location>
</feature>
<sequence length="778" mass="88931">MSTGISMSSVNKIKELADNGDYSLALDILEHQDLSKSLSPQFIRICGEVYYENKRYPEARAALVKAHAMAPAGNKIIYSLIKLYLSMGFTQLAEHYFEIYTFNQANKDAGTYRLEYMIAKAHRKPVNELYSILVSANDVETDEEWDFEMLLLHAYIRNREKFDSACVEFRAHYKNSSHLYMLDKLMGGDVDLESMIYCYPDTEMSDDDPEQADTRANENKILEEDDLRMHPKDAKIMIMVEDDAPVTSSMKFKQMWIRSKDKKEQKKEARQEEENSEPKKKSRGLFGLMSRKEEELVEQEMESLKNENLDKEQLLEEVISDTADDAGNTAKPELKAMSSDSEKAPEGKSQDMTEISGELTPEDAAVYNKDNDNEYEDSEPVEEDNYVIEEEPEEVVMVEVDGDDSDDVSDSASDRDSEDDTVVETFDPEFEGDFEDGFEADAEPETLPDEPVESETFDFDKAFESLEEFEVDDENLENLMEDAESQNDVEETAVEPGVEQNEPEVDEVSVEIEPEIEEEFEVDADSEPEFEEELEVGAEFTIEAEPETEEELTVEAEPEVEEEFTIDAEAEIEDEFETEAEPELEEYTIDAESEESEMEEVPVEVEPEVKEFEAEAELEIEETEAEAESEVEEEFTMEAEDKSEEKIAMETEPEKPKNNGFPVFKSSLFPDYNTENAALYDLSAEKDINAEIEADEAKISESLKKEEDLIGETDRLLARLGIKFNTEFNSILNFDDEDKEDDVAAPDEEKTDEQESPQQETVDAEPEQPKKKPFRLKG</sequence>
<feature type="region of interest" description="Disordered" evidence="1">
    <location>
        <begin position="482"/>
        <end position="507"/>
    </location>
</feature>
<feature type="region of interest" description="Disordered" evidence="1">
    <location>
        <begin position="573"/>
        <end position="644"/>
    </location>
</feature>
<dbReference type="RefSeq" id="WP_055222710.1">
    <property type="nucleotide sequence ID" value="NZ_BLYL01000001.1"/>
</dbReference>
<proteinExistence type="predicted"/>
<feature type="compositionally biased region" description="Basic and acidic residues" evidence="1">
    <location>
        <begin position="302"/>
        <end position="314"/>
    </location>
</feature>
<feature type="compositionally biased region" description="Acidic residues" evidence="1">
    <location>
        <begin position="734"/>
        <end position="755"/>
    </location>
</feature>
<dbReference type="Proteomes" id="UP000660047">
    <property type="component" value="Unassembled WGS sequence"/>
</dbReference>
<accession>A0AAI9K0L6</accession>
<dbReference type="EMBL" id="BLYL01000001">
    <property type="protein sequence ID" value="GFO93234.1"/>
    <property type="molecule type" value="Genomic_DNA"/>
</dbReference>
<reference evidence="2" key="1">
    <citation type="submission" date="2020-06" db="EMBL/GenBank/DDBJ databases">
        <title>Characterization of fructooligosaccharide metabolism and fructooligosaccharide-degrading enzymes in human commensal butyrate producers.</title>
        <authorList>
            <person name="Tanno H."/>
            <person name="Fujii T."/>
            <person name="Hirano K."/>
            <person name="Maeno S."/>
            <person name="Tonozuka T."/>
            <person name="Sakamoto M."/>
            <person name="Ohkuma M."/>
            <person name="Tochio T."/>
            <person name="Endo A."/>
        </authorList>
    </citation>
    <scope>NUCLEOTIDE SEQUENCE</scope>
    <source>
        <strain evidence="2">JCM 31265</strain>
    </source>
</reference>
<evidence type="ECO:0000313" key="3">
    <source>
        <dbReference type="Proteomes" id="UP000660047"/>
    </source>
</evidence>
<feature type="region of interest" description="Disordered" evidence="1">
    <location>
        <begin position="542"/>
        <end position="561"/>
    </location>
</feature>
<feature type="compositionally biased region" description="Acidic residues" evidence="1">
    <location>
        <begin position="373"/>
        <end position="409"/>
    </location>
</feature>
<dbReference type="InterPro" id="IPR011990">
    <property type="entry name" value="TPR-like_helical_dom_sf"/>
</dbReference>
<evidence type="ECO:0000313" key="2">
    <source>
        <dbReference type="EMBL" id="GFO93234.1"/>
    </source>
</evidence>
<feature type="region of interest" description="Disordered" evidence="1">
    <location>
        <begin position="251"/>
        <end position="453"/>
    </location>
</feature>
<dbReference type="AlphaFoldDB" id="A0AAI9K0L6"/>
<organism evidence="2 3">
    <name type="scientific">Coprococcus eutactus</name>
    <dbReference type="NCBI Taxonomy" id="33043"/>
    <lineage>
        <taxon>Bacteria</taxon>
        <taxon>Bacillati</taxon>
        <taxon>Bacillota</taxon>
        <taxon>Clostridia</taxon>
        <taxon>Lachnospirales</taxon>
        <taxon>Lachnospiraceae</taxon>
        <taxon>Coprococcus</taxon>
    </lineage>
</organism>
<feature type="compositionally biased region" description="Acidic residues" evidence="1">
    <location>
        <begin position="416"/>
        <end position="453"/>
    </location>
</feature>
<feature type="compositionally biased region" description="Basic and acidic residues" evidence="1">
    <location>
        <begin position="340"/>
        <end position="351"/>
    </location>
</feature>
<protein>
    <recommendedName>
        <fullName evidence="4">Tetratricopeptide repeat protein</fullName>
    </recommendedName>
</protein>
<gene>
    <name evidence="2" type="ORF">COEU31_02800</name>
</gene>
<feature type="region of interest" description="Disordered" evidence="1">
    <location>
        <begin position="733"/>
        <end position="778"/>
    </location>
</feature>
<evidence type="ECO:0000256" key="1">
    <source>
        <dbReference type="SAM" id="MobiDB-lite"/>
    </source>
</evidence>
<feature type="compositionally biased region" description="Acidic residues" evidence="1">
    <location>
        <begin position="482"/>
        <end position="493"/>
    </location>
</feature>
<dbReference type="Gene3D" id="1.25.40.10">
    <property type="entry name" value="Tetratricopeptide repeat domain"/>
    <property type="match status" value="1"/>
</dbReference>
<evidence type="ECO:0008006" key="4">
    <source>
        <dbReference type="Google" id="ProtNLM"/>
    </source>
</evidence>
<comment type="caution">
    <text evidence="2">The sequence shown here is derived from an EMBL/GenBank/DDBJ whole genome shotgun (WGS) entry which is preliminary data.</text>
</comment>
<dbReference type="SUPFAM" id="SSF48452">
    <property type="entry name" value="TPR-like"/>
    <property type="match status" value="1"/>
</dbReference>
<feature type="compositionally biased region" description="Basic and acidic residues" evidence="1">
    <location>
        <begin position="258"/>
        <end position="279"/>
    </location>
</feature>
<name>A0AAI9K0L6_9FIRM</name>